<dbReference type="AlphaFoldDB" id="A0A6N2CD86"/>
<dbReference type="EMBL" id="RXGB01000531">
    <property type="protein sequence ID" value="TMX02964.1"/>
    <property type="molecule type" value="Genomic_DNA"/>
</dbReference>
<evidence type="ECO:0000313" key="1">
    <source>
        <dbReference type="EMBL" id="TMX02964.1"/>
    </source>
</evidence>
<reference evidence="1" key="1">
    <citation type="submission" date="2019-05" db="EMBL/GenBank/DDBJ databases">
        <title>The de novo reference genome and transcriptome assemblies of the wild tomato species Solanum chilense.</title>
        <authorList>
            <person name="Stam R."/>
            <person name="Nosenko T."/>
            <person name="Hoerger A.C."/>
            <person name="Stephan W."/>
            <person name="Seidel M.A."/>
            <person name="Kuhn J.M.M."/>
            <person name="Haberer G."/>
            <person name="Tellier A."/>
        </authorList>
    </citation>
    <scope>NUCLEOTIDE SEQUENCE</scope>
    <source>
        <tissue evidence="1">Mature leaves</tissue>
    </source>
</reference>
<sequence>MLNSNFPKVFVVARLDATVERPNEDDIGTAYNEFQLFHGISQTDMTDMSWSLTLDAILEHRRIIHPAISLAIAVPSLWSLLDFPASLAEDNYSPLVHNSRTCYFSKPLTVFIDDALVSAPYHHVVLKIHREGIAQASSDVIAGQTGKILRRQITFEMVIVFDLGGCTFDVPNLEDMDGVLAEISKGINTLAIAVLANGAVTIKDNSNSIFLGGQCDSGKTESTTMLKHYVAYLGGLKSMEKAVQNIVLDSNPILDE</sequence>
<name>A0A6N2CD86_SOLCI</name>
<proteinExistence type="predicted"/>
<comment type="caution">
    <text evidence="1">The sequence shown here is derived from an EMBL/GenBank/DDBJ whole genome shotgun (WGS) entry which is preliminary data.</text>
</comment>
<dbReference type="InterPro" id="IPR036961">
    <property type="entry name" value="Kinesin_motor_dom_sf"/>
</dbReference>
<evidence type="ECO:0008006" key="2">
    <source>
        <dbReference type="Google" id="ProtNLM"/>
    </source>
</evidence>
<accession>A0A6N2CD86</accession>
<organism evidence="1">
    <name type="scientific">Solanum chilense</name>
    <name type="common">Tomato</name>
    <name type="synonym">Lycopersicon chilense</name>
    <dbReference type="NCBI Taxonomy" id="4083"/>
    <lineage>
        <taxon>Eukaryota</taxon>
        <taxon>Viridiplantae</taxon>
        <taxon>Streptophyta</taxon>
        <taxon>Embryophyta</taxon>
        <taxon>Tracheophyta</taxon>
        <taxon>Spermatophyta</taxon>
        <taxon>Magnoliopsida</taxon>
        <taxon>eudicotyledons</taxon>
        <taxon>Gunneridae</taxon>
        <taxon>Pentapetalae</taxon>
        <taxon>asterids</taxon>
        <taxon>lamiids</taxon>
        <taxon>Solanales</taxon>
        <taxon>Solanaceae</taxon>
        <taxon>Solanoideae</taxon>
        <taxon>Solaneae</taxon>
        <taxon>Solanum</taxon>
        <taxon>Solanum subgen. Lycopersicon</taxon>
    </lineage>
</organism>
<gene>
    <name evidence="1" type="ORF">EJD97_019014</name>
</gene>
<dbReference type="Gene3D" id="3.40.850.10">
    <property type="entry name" value="Kinesin motor domain"/>
    <property type="match status" value="1"/>
</dbReference>
<protein>
    <recommendedName>
        <fullName evidence="2">Myosin motor domain-containing protein</fullName>
    </recommendedName>
</protein>